<dbReference type="Proteomes" id="UP000004217">
    <property type="component" value="Unassembled WGS sequence"/>
</dbReference>
<dbReference type="AlphaFoldDB" id="G2G629"/>
<keyword evidence="2" id="KW-1185">Reference proteome</keyword>
<dbReference type="EMBL" id="AGBF01000007">
    <property type="protein sequence ID" value="EGX61118.1"/>
    <property type="molecule type" value="Genomic_DNA"/>
</dbReference>
<gene>
    <name evidence="1" type="ORF">SZN_04676</name>
</gene>
<proteinExistence type="predicted"/>
<sequence length="97" mass="10251">MISPLSLRGFSAEPVTADTLQVASGVRYDLLVTLDDGAFPLVAVAVVARLVAGAAVGRRLVLRVRPGAGWITFGRALVVLEIRQQGRAELLMSTGLH</sequence>
<dbReference type="PATRIC" id="fig|700597.3.peg.906"/>
<accession>G2G629</accession>
<comment type="caution">
    <text evidence="1">The sequence shown here is derived from an EMBL/GenBank/DDBJ whole genome shotgun (WGS) entry which is preliminary data.</text>
</comment>
<evidence type="ECO:0000313" key="1">
    <source>
        <dbReference type="EMBL" id="EGX61118.1"/>
    </source>
</evidence>
<reference evidence="1 2" key="1">
    <citation type="submission" date="2011-08" db="EMBL/GenBank/DDBJ databases">
        <authorList>
            <person name="Lin Y."/>
            <person name="Hao X."/>
            <person name="Johnstone L."/>
            <person name="Miller S.J."/>
            <person name="Wei G."/>
            <person name="Rensing C."/>
        </authorList>
    </citation>
    <scope>NUCLEOTIDE SEQUENCE [LARGE SCALE GENOMIC DNA]</scope>
    <source>
        <strain evidence="1 2">K42</strain>
    </source>
</reference>
<dbReference type="RefSeq" id="WP_007491890.1">
    <property type="nucleotide sequence ID" value="NZ_AGBF01000007.1"/>
</dbReference>
<name>G2G629_9ACTN</name>
<evidence type="ECO:0000313" key="2">
    <source>
        <dbReference type="Proteomes" id="UP000004217"/>
    </source>
</evidence>
<organism evidence="1 2">
    <name type="scientific">Streptomyces zinciresistens K42</name>
    <dbReference type="NCBI Taxonomy" id="700597"/>
    <lineage>
        <taxon>Bacteria</taxon>
        <taxon>Bacillati</taxon>
        <taxon>Actinomycetota</taxon>
        <taxon>Actinomycetes</taxon>
        <taxon>Kitasatosporales</taxon>
        <taxon>Streptomycetaceae</taxon>
        <taxon>Streptomyces</taxon>
    </lineage>
</organism>
<protein>
    <submittedName>
        <fullName evidence="1">Uncharacterized protein</fullName>
    </submittedName>
</protein>